<keyword evidence="1" id="KW-0732">Signal</keyword>
<protein>
    <submittedName>
        <fullName evidence="2">Uncharacterized protein</fullName>
    </submittedName>
</protein>
<reference evidence="2 3" key="1">
    <citation type="submission" date="2019-11" db="EMBL/GenBank/DDBJ databases">
        <title>Draft Whole-Genome sequence of the marine photosynthetic bacterium Rhodovulum strictum DSM 11289.</title>
        <authorList>
            <person name="Kyndt J.A."/>
            <person name="Meyer T.E."/>
        </authorList>
    </citation>
    <scope>NUCLEOTIDE SEQUENCE [LARGE SCALE GENOMIC DNA]</scope>
    <source>
        <strain evidence="2 3">DSM 11289</strain>
    </source>
</reference>
<comment type="caution">
    <text evidence="2">The sequence shown here is derived from an EMBL/GenBank/DDBJ whole genome shotgun (WGS) entry which is preliminary data.</text>
</comment>
<feature type="chain" id="PRO_5032270836" evidence="1">
    <location>
        <begin position="23"/>
        <end position="78"/>
    </location>
</feature>
<gene>
    <name evidence="2" type="ORF">GH815_07405</name>
</gene>
<evidence type="ECO:0000313" key="3">
    <source>
        <dbReference type="Proteomes" id="UP000466730"/>
    </source>
</evidence>
<dbReference type="AlphaFoldDB" id="A0A844BLE0"/>
<organism evidence="2 3">
    <name type="scientific">Rhodovulum strictum</name>
    <dbReference type="NCBI Taxonomy" id="58314"/>
    <lineage>
        <taxon>Bacteria</taxon>
        <taxon>Pseudomonadati</taxon>
        <taxon>Pseudomonadota</taxon>
        <taxon>Alphaproteobacteria</taxon>
        <taxon>Rhodobacterales</taxon>
        <taxon>Paracoccaceae</taxon>
        <taxon>Rhodovulum</taxon>
    </lineage>
</organism>
<dbReference type="RefSeq" id="WP_153748126.1">
    <property type="nucleotide sequence ID" value="NZ_BAAADI010000018.1"/>
</dbReference>
<feature type="signal peptide" evidence="1">
    <location>
        <begin position="1"/>
        <end position="22"/>
    </location>
</feature>
<sequence length="78" mass="7649">MTAGIAGRMAGAALVVALAGCAAPGPTPATGAYPRLVPVEPILDRAAEPGATAAETEALESRAAALRARAAALRARDI</sequence>
<proteinExistence type="predicted"/>
<dbReference type="EMBL" id="WJPO01000008">
    <property type="protein sequence ID" value="MRH20817.1"/>
    <property type="molecule type" value="Genomic_DNA"/>
</dbReference>
<evidence type="ECO:0000256" key="1">
    <source>
        <dbReference type="SAM" id="SignalP"/>
    </source>
</evidence>
<evidence type="ECO:0000313" key="2">
    <source>
        <dbReference type="EMBL" id="MRH20817.1"/>
    </source>
</evidence>
<keyword evidence="3" id="KW-1185">Reference proteome</keyword>
<name>A0A844BLE0_9RHOB</name>
<accession>A0A844BLE0</accession>
<dbReference type="Proteomes" id="UP000466730">
    <property type="component" value="Unassembled WGS sequence"/>
</dbReference>